<dbReference type="InterPro" id="IPR000719">
    <property type="entry name" value="Prot_kinase_dom"/>
</dbReference>
<reference evidence="2 3" key="1">
    <citation type="submission" date="2012-04" db="EMBL/GenBank/DDBJ databases">
        <title>The Genome Sequence of Saprolegnia declina VS20.</title>
        <authorList>
            <consortium name="The Broad Institute Genome Sequencing Platform"/>
            <person name="Russ C."/>
            <person name="Nusbaum C."/>
            <person name="Tyler B."/>
            <person name="van West P."/>
            <person name="Dieguez-Uribeondo J."/>
            <person name="de Bruijn I."/>
            <person name="Tripathy S."/>
            <person name="Jiang R."/>
            <person name="Young S.K."/>
            <person name="Zeng Q."/>
            <person name="Gargeya S."/>
            <person name="Fitzgerald M."/>
            <person name="Haas B."/>
            <person name="Abouelleil A."/>
            <person name="Alvarado L."/>
            <person name="Arachchi H.M."/>
            <person name="Berlin A."/>
            <person name="Chapman S.B."/>
            <person name="Goldberg J."/>
            <person name="Griggs A."/>
            <person name="Gujja S."/>
            <person name="Hansen M."/>
            <person name="Howarth C."/>
            <person name="Imamovic A."/>
            <person name="Larimer J."/>
            <person name="McCowen C."/>
            <person name="Montmayeur A."/>
            <person name="Murphy C."/>
            <person name="Neiman D."/>
            <person name="Pearson M."/>
            <person name="Priest M."/>
            <person name="Roberts A."/>
            <person name="Saif S."/>
            <person name="Shea T."/>
            <person name="Sisk P."/>
            <person name="Sykes S."/>
            <person name="Wortman J."/>
            <person name="Nusbaum C."/>
            <person name="Birren B."/>
        </authorList>
    </citation>
    <scope>NUCLEOTIDE SEQUENCE [LARGE SCALE GENOMIC DNA]</scope>
    <source>
        <strain evidence="2 3">VS20</strain>
    </source>
</reference>
<dbReference type="SUPFAM" id="SSF56112">
    <property type="entry name" value="Protein kinase-like (PK-like)"/>
    <property type="match status" value="4"/>
</dbReference>
<dbReference type="OMA" id="QFGAARH"/>
<dbReference type="eggNOG" id="KOG0192">
    <property type="taxonomic scope" value="Eukaryota"/>
</dbReference>
<dbReference type="PANTHER" id="PTHR44329:SF214">
    <property type="entry name" value="PROTEIN KINASE DOMAIN-CONTAINING PROTEIN"/>
    <property type="match status" value="1"/>
</dbReference>
<dbReference type="GO" id="GO:0004674">
    <property type="term" value="F:protein serine/threonine kinase activity"/>
    <property type="evidence" value="ECO:0007669"/>
    <property type="project" value="TreeGrafter"/>
</dbReference>
<dbReference type="InterPro" id="IPR008271">
    <property type="entry name" value="Ser/Thr_kinase_AS"/>
</dbReference>
<sequence length="1109" mass="121127">MLAAAAIEEEDDEAYYDDKLVFLKQHDRFAEEGQLLMSNSTFFITPIGIVETTKTLVLPFLAFAKNLADHLQSLIHPSSLASEAVAYITWRLASAIAHLHARGIAHTKLCSQRVLVTSNLDIKLCGLSSHTTSATDALLTADVQALLDVLRQLLTRATELQRGSSFAISAPSAWLFHLAANASEYTSISDVVHELERHNAQHGVVYVNDHHGARLSVAKVVTPSEDDASLQADEHIDATSGNASMPPTPATLSELWATYAIAALDSGLLSCTAKVEGTDGNVLLRRGVYNGKDVVIHRMDYTADAEFTQHVARVLWAQSDLYTPRVLGHAFVNSDKIADAFFQQVQETVPCLVVDHDGLLPLHRVLAEHWLYAGSLKWQQRIQCARSIVAGLADFAARGITHVDITSHSVCIKSDLRTPQFTNIGALQSGGHNAFRWLPPELANGGVGPTSGTVFTFGSLLYEIASNQVPHQDVDKIVALERLRDVGGVSGDCPVRLVDLIGDCLHDVPAERPTFQAVLHRLDRLLGPSALEAASSGVLALRAFWTNCVFVAAVDLVELDTSLLKEVGCTNLANETSWTFEGTYMSQPVLLKRPKTGNVAPTVDPFARIFAEVCLLARVQSPHVINLVGVAYFASSRPTMVLEHTSHDSSLAKLLVDDHFRDSLKDADLLHLLLGAAQGLTDVHERDWIHCDVRIENYFVDRNGQLRLGQFGAARHESDMSAPETVPTDMVPYTAPEVFESAAFSKKSDVFAFGALIAQLYDTERLYASSTLTSFAIRERVPQGLAKINVPEACPLELKALAERCLSFDSSTRPTMTDVVASLREQIANGTVAPARQYQSRFVPMLAPPAVPTIDATAPLVCSEVPLGQGAVGLVTACTYNGIACACKHFQPVKADGSLLPQHQRVRLELKFHREMEFLASLDPKYVPRFVGSVPGDLPGTFKAYLMEVVPGNDLSKELWQIKQQATFPWQERCKIALKIIQAIAYIHECGIEHLDLKSSNIMLTPENEIRLLDMGESVRTADAAGYNEVIGVGTYQWMAPEILAGRTVHATKADIYSFGIILSEIAMLVQPYSNMGFANEFVLKKNVESGVGYNAFSYSYSGGALEML</sequence>
<dbReference type="EMBL" id="JH767332">
    <property type="protein sequence ID" value="EQC24978.1"/>
    <property type="molecule type" value="Genomic_DNA"/>
</dbReference>
<feature type="domain" description="Protein kinase" evidence="1">
    <location>
        <begin position="861"/>
        <end position="1109"/>
    </location>
</feature>
<dbReference type="GeneID" id="19957853"/>
<dbReference type="PROSITE" id="PS50011">
    <property type="entry name" value="PROTEIN_KINASE_DOM"/>
    <property type="match status" value="3"/>
</dbReference>
<dbReference type="Pfam" id="PF00069">
    <property type="entry name" value="Pkinase"/>
    <property type="match status" value="1"/>
</dbReference>
<gene>
    <name evidence="2" type="ORF">SDRG_17126</name>
</gene>
<dbReference type="Gene3D" id="1.10.510.10">
    <property type="entry name" value="Transferase(Phosphotransferase) domain 1"/>
    <property type="match status" value="4"/>
</dbReference>
<dbReference type="PANTHER" id="PTHR44329">
    <property type="entry name" value="SERINE/THREONINE-PROTEIN KINASE TNNI3K-RELATED"/>
    <property type="match status" value="1"/>
</dbReference>
<dbReference type="InterPro" id="IPR051681">
    <property type="entry name" value="Ser/Thr_Kinases-Pseudokinases"/>
</dbReference>
<evidence type="ECO:0000259" key="1">
    <source>
        <dbReference type="PROSITE" id="PS50011"/>
    </source>
</evidence>
<keyword evidence="2" id="KW-0808">Transferase</keyword>
<dbReference type="VEuPathDB" id="FungiDB:SDRG_17126"/>
<name>T0QZ20_SAPDV</name>
<keyword evidence="2" id="KW-0418">Kinase</keyword>
<feature type="domain" description="Protein kinase" evidence="1">
    <location>
        <begin position="268"/>
        <end position="526"/>
    </location>
</feature>
<dbReference type="RefSeq" id="XP_008621583.1">
    <property type="nucleotide sequence ID" value="XM_008623361.1"/>
</dbReference>
<dbReference type="SMART" id="SM00220">
    <property type="entry name" value="S_TKc"/>
    <property type="match status" value="2"/>
</dbReference>
<dbReference type="GO" id="GO:0005524">
    <property type="term" value="F:ATP binding"/>
    <property type="evidence" value="ECO:0007669"/>
    <property type="project" value="InterPro"/>
</dbReference>
<dbReference type="Proteomes" id="UP000030762">
    <property type="component" value="Unassembled WGS sequence"/>
</dbReference>
<feature type="domain" description="Protein kinase" evidence="1">
    <location>
        <begin position="561"/>
        <end position="827"/>
    </location>
</feature>
<keyword evidence="3" id="KW-1185">Reference proteome</keyword>
<dbReference type="InterPro" id="IPR011009">
    <property type="entry name" value="Kinase-like_dom_sf"/>
</dbReference>
<dbReference type="STRING" id="1156394.T0QZ20"/>
<dbReference type="OrthoDB" id="1668230at2759"/>
<organism evidence="2 3">
    <name type="scientific">Saprolegnia diclina (strain VS20)</name>
    <dbReference type="NCBI Taxonomy" id="1156394"/>
    <lineage>
        <taxon>Eukaryota</taxon>
        <taxon>Sar</taxon>
        <taxon>Stramenopiles</taxon>
        <taxon>Oomycota</taxon>
        <taxon>Saprolegniomycetes</taxon>
        <taxon>Saprolegniales</taxon>
        <taxon>Saprolegniaceae</taxon>
        <taxon>Saprolegnia</taxon>
    </lineage>
</organism>
<protein>
    <submittedName>
        <fullName evidence="2">TKL/LISK protein kinase</fullName>
    </submittedName>
</protein>
<dbReference type="eggNOG" id="KOG4258">
    <property type="taxonomic scope" value="Eukaryota"/>
</dbReference>
<evidence type="ECO:0000313" key="2">
    <source>
        <dbReference type="EMBL" id="EQC24978.1"/>
    </source>
</evidence>
<dbReference type="InParanoid" id="T0QZ20"/>
<dbReference type="AlphaFoldDB" id="T0QZ20"/>
<proteinExistence type="predicted"/>
<dbReference type="Pfam" id="PF07714">
    <property type="entry name" value="PK_Tyr_Ser-Thr"/>
    <property type="match status" value="3"/>
</dbReference>
<accession>T0QZ20</accession>
<dbReference type="InterPro" id="IPR001245">
    <property type="entry name" value="Ser-Thr/Tyr_kinase_cat_dom"/>
</dbReference>
<dbReference type="PROSITE" id="PS00108">
    <property type="entry name" value="PROTEIN_KINASE_ST"/>
    <property type="match status" value="1"/>
</dbReference>
<evidence type="ECO:0000313" key="3">
    <source>
        <dbReference type="Proteomes" id="UP000030762"/>
    </source>
</evidence>